<evidence type="ECO:0000313" key="2">
    <source>
        <dbReference type="Proteomes" id="UP000234323"/>
    </source>
</evidence>
<dbReference type="VEuPathDB" id="FungiDB:RhiirFUN_003555"/>
<dbReference type="VEuPathDB" id="FungiDB:RhiirA1_539964"/>
<dbReference type="AlphaFoldDB" id="A0A2I1GFD5"/>
<proteinExistence type="predicted"/>
<evidence type="ECO:0000313" key="1">
    <source>
        <dbReference type="EMBL" id="PKY45354.1"/>
    </source>
</evidence>
<comment type="caution">
    <text evidence="1">The sequence shown here is derived from an EMBL/GenBank/DDBJ whole genome shotgun (WGS) entry which is preliminary data.</text>
</comment>
<sequence>MSYICDVRVLALARHLICSKYKNIINIRCIAYCYNLISKDILQYIFANRIVQFFKKSHIVLKEKIKQYEISGGGLKTYIETRWITVHKCIFSIIRLKNCLEEIRDNHPKNAILAVETANSTLADPYINFIKIAAVIQNLPIDEYKGFCNYYIKKFNFKFKEFNDPAYQLTFFLHSAYKGVGLKFGVFLVIANFAGELW</sequence>
<dbReference type="InterPro" id="IPR012337">
    <property type="entry name" value="RNaseH-like_sf"/>
</dbReference>
<accession>A0A2I1GFD5</accession>
<dbReference type="SUPFAM" id="SSF53098">
    <property type="entry name" value="Ribonuclease H-like"/>
    <property type="match status" value="1"/>
</dbReference>
<keyword evidence="2" id="KW-1185">Reference proteome</keyword>
<name>A0A2I1GFD5_9GLOM</name>
<organism evidence="1 2">
    <name type="scientific">Rhizophagus irregularis</name>
    <dbReference type="NCBI Taxonomy" id="588596"/>
    <lineage>
        <taxon>Eukaryota</taxon>
        <taxon>Fungi</taxon>
        <taxon>Fungi incertae sedis</taxon>
        <taxon>Mucoromycota</taxon>
        <taxon>Glomeromycotina</taxon>
        <taxon>Glomeromycetes</taxon>
        <taxon>Glomerales</taxon>
        <taxon>Glomeraceae</taxon>
        <taxon>Rhizophagus</taxon>
    </lineage>
</organism>
<gene>
    <name evidence="1" type="ORF">RhiirA4_459907</name>
</gene>
<dbReference type="EMBL" id="LLXI01000378">
    <property type="protein sequence ID" value="PKY45354.1"/>
    <property type="molecule type" value="Genomic_DNA"/>
</dbReference>
<reference evidence="1 2" key="1">
    <citation type="submission" date="2015-10" db="EMBL/GenBank/DDBJ databases">
        <title>Genome analyses suggest a sexual origin of heterokaryosis in a supposedly ancient asexual fungus.</title>
        <authorList>
            <person name="Ropars J."/>
            <person name="Sedzielewska K."/>
            <person name="Noel J."/>
            <person name="Charron P."/>
            <person name="Farinelli L."/>
            <person name="Marton T."/>
            <person name="Kruger M."/>
            <person name="Pelin A."/>
            <person name="Brachmann A."/>
            <person name="Corradi N."/>
        </authorList>
    </citation>
    <scope>NUCLEOTIDE SEQUENCE [LARGE SCALE GENOMIC DNA]</scope>
    <source>
        <strain evidence="1 2">A4</strain>
    </source>
</reference>
<dbReference type="Proteomes" id="UP000234323">
    <property type="component" value="Unassembled WGS sequence"/>
</dbReference>
<protein>
    <submittedName>
        <fullName evidence="1">Uncharacterized protein</fullName>
    </submittedName>
</protein>